<evidence type="ECO:0008006" key="5">
    <source>
        <dbReference type="Google" id="ProtNLM"/>
    </source>
</evidence>
<keyword evidence="1" id="KW-0489">Methyltransferase</keyword>
<dbReference type="CDD" id="cd02440">
    <property type="entry name" value="AdoMet_MTases"/>
    <property type="match status" value="1"/>
</dbReference>
<dbReference type="AlphaFoldDB" id="M2PUF8"/>
<dbReference type="Gene3D" id="3.40.50.150">
    <property type="entry name" value="Vaccinia Virus protein VP39"/>
    <property type="match status" value="1"/>
</dbReference>
<dbReference type="HOGENOM" id="CLU_046586_0_2_1"/>
<evidence type="ECO:0000256" key="2">
    <source>
        <dbReference type="ARBA" id="ARBA00022679"/>
    </source>
</evidence>
<name>M2PUF8_CERS8</name>
<gene>
    <name evidence="3" type="ORF">CERSUDRAFT_110965</name>
</gene>
<sequence length="333" mass="36941">MSYHSALRSLSRTQIAGTRRSFASVASSNINPGSVGPFQVFDRNAKRLQKDRAAARDGGKRSRTVDYVRDEVADRMIERLLDIKRKFNTVLDLGSGPGHLSKLLEPQTTNKAIMLDSSEKLLNRDPDSEFEVEVERVHADEENLLEAIPRNSQEAVISCLNLHWVNDLPGILVQIREALQPDGVFLGALFGGDTLFELRTSLQLAEVEREGGISPHVSPMTDSRDMSNLMSRAGFTLLTVDIDEVKVAYPSMWELIEDLRDMGESNAVLGRRHLIHRDTLAAASAIYKELHGQEDGSIPATFQIIYVIGWKPAPSQPKALDRGSGKTNLKDVL</sequence>
<accession>M2PUF8</accession>
<dbReference type="GO" id="GO:0005739">
    <property type="term" value="C:mitochondrion"/>
    <property type="evidence" value="ECO:0007669"/>
    <property type="project" value="TreeGrafter"/>
</dbReference>
<proteinExistence type="predicted"/>
<evidence type="ECO:0000313" key="4">
    <source>
        <dbReference type="Proteomes" id="UP000016930"/>
    </source>
</evidence>
<dbReference type="PANTHER" id="PTHR13090">
    <property type="entry name" value="ARGININE-HYDROXYLASE NDUFAF5, MITOCHONDRIAL"/>
    <property type="match status" value="1"/>
</dbReference>
<dbReference type="OrthoDB" id="16816at2759"/>
<reference evidence="3 4" key="1">
    <citation type="journal article" date="2012" name="Proc. Natl. Acad. Sci. U.S.A.">
        <title>Comparative genomics of Ceriporiopsis subvermispora and Phanerochaete chrysosporium provide insight into selective ligninolysis.</title>
        <authorList>
            <person name="Fernandez-Fueyo E."/>
            <person name="Ruiz-Duenas F.J."/>
            <person name="Ferreira P."/>
            <person name="Floudas D."/>
            <person name="Hibbett D.S."/>
            <person name="Canessa P."/>
            <person name="Larrondo L.F."/>
            <person name="James T.Y."/>
            <person name="Seelenfreund D."/>
            <person name="Lobos S."/>
            <person name="Polanco R."/>
            <person name="Tello M."/>
            <person name="Honda Y."/>
            <person name="Watanabe T."/>
            <person name="Watanabe T."/>
            <person name="Ryu J.S."/>
            <person name="Kubicek C.P."/>
            <person name="Schmoll M."/>
            <person name="Gaskell J."/>
            <person name="Hammel K.E."/>
            <person name="St John F.J."/>
            <person name="Vanden Wymelenberg A."/>
            <person name="Sabat G."/>
            <person name="Splinter BonDurant S."/>
            <person name="Syed K."/>
            <person name="Yadav J.S."/>
            <person name="Doddapaneni H."/>
            <person name="Subramanian V."/>
            <person name="Lavin J.L."/>
            <person name="Oguiza J.A."/>
            <person name="Perez G."/>
            <person name="Pisabarro A.G."/>
            <person name="Ramirez L."/>
            <person name="Santoyo F."/>
            <person name="Master E."/>
            <person name="Coutinho P.M."/>
            <person name="Henrissat B."/>
            <person name="Lombard V."/>
            <person name="Magnuson J.K."/>
            <person name="Kuees U."/>
            <person name="Hori C."/>
            <person name="Igarashi K."/>
            <person name="Samejima M."/>
            <person name="Held B.W."/>
            <person name="Barry K.W."/>
            <person name="LaButti K.M."/>
            <person name="Lapidus A."/>
            <person name="Lindquist E.A."/>
            <person name="Lucas S.M."/>
            <person name="Riley R."/>
            <person name="Salamov A.A."/>
            <person name="Hoffmeister D."/>
            <person name="Schwenk D."/>
            <person name="Hadar Y."/>
            <person name="Yarden O."/>
            <person name="de Vries R.P."/>
            <person name="Wiebenga A."/>
            <person name="Stenlid J."/>
            <person name="Eastwood D."/>
            <person name="Grigoriev I.V."/>
            <person name="Berka R.M."/>
            <person name="Blanchette R.A."/>
            <person name="Kersten P."/>
            <person name="Martinez A.T."/>
            <person name="Vicuna R."/>
            <person name="Cullen D."/>
        </authorList>
    </citation>
    <scope>NUCLEOTIDE SEQUENCE [LARGE SCALE GENOMIC DNA]</scope>
    <source>
        <strain evidence="3 4">B</strain>
    </source>
</reference>
<keyword evidence="2" id="KW-0808">Transferase</keyword>
<dbReference type="EMBL" id="KB445792">
    <property type="protein sequence ID" value="EMD40369.1"/>
    <property type="molecule type" value="Genomic_DNA"/>
</dbReference>
<organism evidence="3 4">
    <name type="scientific">Ceriporiopsis subvermispora (strain B)</name>
    <name type="common">White-rot fungus</name>
    <name type="synonym">Gelatoporia subvermispora</name>
    <dbReference type="NCBI Taxonomy" id="914234"/>
    <lineage>
        <taxon>Eukaryota</taxon>
        <taxon>Fungi</taxon>
        <taxon>Dikarya</taxon>
        <taxon>Basidiomycota</taxon>
        <taxon>Agaricomycotina</taxon>
        <taxon>Agaricomycetes</taxon>
        <taxon>Polyporales</taxon>
        <taxon>Gelatoporiaceae</taxon>
        <taxon>Gelatoporia</taxon>
    </lineage>
</organism>
<dbReference type="GO" id="GO:0032981">
    <property type="term" value="P:mitochondrial respiratory chain complex I assembly"/>
    <property type="evidence" value="ECO:0007669"/>
    <property type="project" value="TreeGrafter"/>
</dbReference>
<dbReference type="GO" id="GO:0032259">
    <property type="term" value="P:methylation"/>
    <property type="evidence" value="ECO:0007669"/>
    <property type="project" value="UniProtKB-KW"/>
</dbReference>
<dbReference type="InterPro" id="IPR029063">
    <property type="entry name" value="SAM-dependent_MTases_sf"/>
</dbReference>
<dbReference type="InterPro" id="IPR050602">
    <property type="entry name" value="Malonyl-ACP_OMT"/>
</dbReference>
<evidence type="ECO:0000313" key="3">
    <source>
        <dbReference type="EMBL" id="EMD40369.1"/>
    </source>
</evidence>
<dbReference type="SUPFAM" id="SSF53335">
    <property type="entry name" value="S-adenosyl-L-methionine-dependent methyltransferases"/>
    <property type="match status" value="1"/>
</dbReference>
<dbReference type="GO" id="GO:0008168">
    <property type="term" value="F:methyltransferase activity"/>
    <property type="evidence" value="ECO:0007669"/>
    <property type="project" value="UniProtKB-KW"/>
</dbReference>
<dbReference type="Pfam" id="PF13489">
    <property type="entry name" value="Methyltransf_23"/>
    <property type="match status" value="1"/>
</dbReference>
<dbReference type="PANTHER" id="PTHR13090:SF1">
    <property type="entry name" value="ARGININE-HYDROXYLASE NDUFAF5, MITOCHONDRIAL"/>
    <property type="match status" value="1"/>
</dbReference>
<keyword evidence="4" id="KW-1185">Reference proteome</keyword>
<dbReference type="Proteomes" id="UP000016930">
    <property type="component" value="Unassembled WGS sequence"/>
</dbReference>
<dbReference type="STRING" id="914234.M2PUF8"/>
<protein>
    <recommendedName>
        <fullName evidence="5">Methyltransferase type 11 domain-containing protein</fullName>
    </recommendedName>
</protein>
<evidence type="ECO:0000256" key="1">
    <source>
        <dbReference type="ARBA" id="ARBA00022603"/>
    </source>
</evidence>